<dbReference type="SMART" id="SM00749">
    <property type="entry name" value="BON"/>
    <property type="match status" value="1"/>
</dbReference>
<dbReference type="EMBL" id="CP044205">
    <property type="protein sequence ID" value="QFY45112.1"/>
    <property type="molecule type" value="Genomic_DNA"/>
</dbReference>
<name>A0A5Q0BPJ6_9GAMM</name>
<feature type="domain" description="BON" evidence="1">
    <location>
        <begin position="65"/>
        <end position="133"/>
    </location>
</feature>
<gene>
    <name evidence="2" type="ORF">F6R98_13505</name>
</gene>
<dbReference type="AlphaFoldDB" id="A0A5Q0BPJ6"/>
<dbReference type="Proteomes" id="UP000325755">
    <property type="component" value="Chromosome"/>
</dbReference>
<dbReference type="Gene3D" id="3.30.1340.30">
    <property type="match status" value="1"/>
</dbReference>
<sequence length="133" mass="13970">MRLSESVFFIFFLSAAIGLTGCQQEGSAEKAGQKIDQAAEKAGKKLEETKASLGAAADKTGGYIDDSAITAKINAEILSDPLLKASQINVTTTGGTVKVSGVVDSQQSVDRAMEIVHSNQNVKAVENNLVVKR</sequence>
<proteinExistence type="predicted"/>
<dbReference type="InterPro" id="IPR007055">
    <property type="entry name" value="BON_dom"/>
</dbReference>
<dbReference type="OrthoDB" id="5569442at2"/>
<accession>A0A5Q0BPJ6</accession>
<dbReference type="InterPro" id="IPR051686">
    <property type="entry name" value="Lipoprotein_DolP"/>
</dbReference>
<organism evidence="2 3">
    <name type="scientific">Candidatus Methylospira mobilis</name>
    <dbReference type="NCBI Taxonomy" id="1808979"/>
    <lineage>
        <taxon>Bacteria</taxon>
        <taxon>Pseudomonadati</taxon>
        <taxon>Pseudomonadota</taxon>
        <taxon>Gammaproteobacteria</taxon>
        <taxon>Methylococcales</taxon>
        <taxon>Methylococcaceae</taxon>
        <taxon>Candidatus Methylospira</taxon>
    </lineage>
</organism>
<dbReference type="KEGG" id="mmob:F6R98_13505"/>
<dbReference type="Pfam" id="PF04972">
    <property type="entry name" value="BON"/>
    <property type="match status" value="1"/>
</dbReference>
<evidence type="ECO:0000259" key="1">
    <source>
        <dbReference type="PROSITE" id="PS50914"/>
    </source>
</evidence>
<protein>
    <submittedName>
        <fullName evidence="2">BON domain-containing protein</fullName>
    </submittedName>
</protein>
<dbReference type="InParanoid" id="A0A5Q0BPJ6"/>
<reference evidence="2 3" key="1">
    <citation type="submission" date="2019-09" db="EMBL/GenBank/DDBJ databases">
        <title>Ecophysiology of the spiral-shaped methanotroph Methylospira mobilis as revealed by the complete genome sequence.</title>
        <authorList>
            <person name="Oshkin I.Y."/>
            <person name="Dedysh S.N."/>
            <person name="Miroshnikov K."/>
            <person name="Danilova O.V."/>
            <person name="Hakobyan A."/>
            <person name="Liesack W."/>
        </authorList>
    </citation>
    <scope>NUCLEOTIDE SEQUENCE [LARGE SCALE GENOMIC DNA]</scope>
    <source>
        <strain evidence="2 3">Shm1</strain>
    </source>
</reference>
<evidence type="ECO:0000313" key="2">
    <source>
        <dbReference type="EMBL" id="QFY45112.1"/>
    </source>
</evidence>
<dbReference type="PANTHER" id="PTHR34606">
    <property type="entry name" value="BON DOMAIN-CONTAINING PROTEIN"/>
    <property type="match status" value="1"/>
</dbReference>
<dbReference type="PANTHER" id="PTHR34606:SF16">
    <property type="entry name" value="BON DOMAIN-CONTAINING PROTEIN"/>
    <property type="match status" value="1"/>
</dbReference>
<keyword evidence="3" id="KW-1185">Reference proteome</keyword>
<dbReference type="PROSITE" id="PS51257">
    <property type="entry name" value="PROKAR_LIPOPROTEIN"/>
    <property type="match status" value="1"/>
</dbReference>
<dbReference type="InterPro" id="IPR014004">
    <property type="entry name" value="Transpt-assoc_nodulatn_dom_bac"/>
</dbReference>
<evidence type="ECO:0000313" key="3">
    <source>
        <dbReference type="Proteomes" id="UP000325755"/>
    </source>
</evidence>
<dbReference type="PROSITE" id="PS50914">
    <property type="entry name" value="BON"/>
    <property type="match status" value="1"/>
</dbReference>